<dbReference type="EMBL" id="ML976617">
    <property type="protein sequence ID" value="KAF1843784.1"/>
    <property type="molecule type" value="Genomic_DNA"/>
</dbReference>
<evidence type="ECO:0000313" key="2">
    <source>
        <dbReference type="EMBL" id="KAF1843784.1"/>
    </source>
</evidence>
<dbReference type="GeneID" id="63844065"/>
<evidence type="ECO:0000313" key="3">
    <source>
        <dbReference type="Proteomes" id="UP000800039"/>
    </source>
</evidence>
<dbReference type="OrthoDB" id="5958943at2759"/>
<dbReference type="InterPro" id="IPR011042">
    <property type="entry name" value="6-blade_b-propeller_TolB-like"/>
</dbReference>
<dbReference type="AlphaFoldDB" id="A0A9P4L6Z0"/>
<reference evidence="2" key="1">
    <citation type="submission" date="2020-01" db="EMBL/GenBank/DDBJ databases">
        <authorList>
            <consortium name="DOE Joint Genome Institute"/>
            <person name="Haridas S."/>
            <person name="Albert R."/>
            <person name="Binder M."/>
            <person name="Bloem J."/>
            <person name="Labutti K."/>
            <person name="Salamov A."/>
            <person name="Andreopoulos B."/>
            <person name="Baker S.E."/>
            <person name="Barry K."/>
            <person name="Bills G."/>
            <person name="Bluhm B.H."/>
            <person name="Cannon C."/>
            <person name="Castanera R."/>
            <person name="Culley D.E."/>
            <person name="Daum C."/>
            <person name="Ezra D."/>
            <person name="Gonzalez J.B."/>
            <person name="Henrissat B."/>
            <person name="Kuo A."/>
            <person name="Liang C."/>
            <person name="Lipzen A."/>
            <person name="Lutzoni F."/>
            <person name="Magnuson J."/>
            <person name="Mondo S."/>
            <person name="Nolan M."/>
            <person name="Ohm R."/>
            <person name="Pangilinan J."/>
            <person name="Park H.-J."/>
            <person name="Ramirez L."/>
            <person name="Alfaro M."/>
            <person name="Sun H."/>
            <person name="Tritt A."/>
            <person name="Yoshinaga Y."/>
            <person name="Zwiers L.-H."/>
            <person name="Turgeon B.G."/>
            <person name="Goodwin S.B."/>
            <person name="Spatafora J.W."/>
            <person name="Crous P.W."/>
            <person name="Grigoriev I.V."/>
        </authorList>
    </citation>
    <scope>NUCLEOTIDE SEQUENCE</scope>
    <source>
        <strain evidence="2">CBS 394.84</strain>
    </source>
</reference>
<evidence type="ECO:0000256" key="1">
    <source>
        <dbReference type="SAM" id="SignalP"/>
    </source>
</evidence>
<accession>A0A9P4L6Z0</accession>
<dbReference type="RefSeq" id="XP_040786347.1">
    <property type="nucleotide sequence ID" value="XM_040926813.1"/>
</dbReference>
<organism evidence="2 3">
    <name type="scientific">Cucurbitaria berberidis CBS 394.84</name>
    <dbReference type="NCBI Taxonomy" id="1168544"/>
    <lineage>
        <taxon>Eukaryota</taxon>
        <taxon>Fungi</taxon>
        <taxon>Dikarya</taxon>
        <taxon>Ascomycota</taxon>
        <taxon>Pezizomycotina</taxon>
        <taxon>Dothideomycetes</taxon>
        <taxon>Pleosporomycetidae</taxon>
        <taxon>Pleosporales</taxon>
        <taxon>Pleosporineae</taxon>
        <taxon>Cucurbitariaceae</taxon>
        <taxon>Cucurbitaria</taxon>
    </lineage>
</organism>
<feature type="chain" id="PRO_5040324137" evidence="1">
    <location>
        <begin position="17"/>
        <end position="370"/>
    </location>
</feature>
<feature type="signal peptide" evidence="1">
    <location>
        <begin position="1"/>
        <end position="16"/>
    </location>
</feature>
<protein>
    <submittedName>
        <fullName evidence="2">Uncharacterized protein</fullName>
    </submittedName>
</protein>
<name>A0A9P4L6Z0_9PLEO</name>
<dbReference type="Proteomes" id="UP000800039">
    <property type="component" value="Unassembled WGS sequence"/>
</dbReference>
<proteinExistence type="predicted"/>
<gene>
    <name evidence="2" type="ORF">K460DRAFT_151125</name>
</gene>
<sequence>MLVLLALQASLQVTLALPKDNTQSLGSLRILDTGVGHRSTPVPRWRTSLRNLTTHGTNASILQQFGPEYAPGSPALPIGAVSLAYSPSTSYLYAATGQGIIRTDVDGSNPKLVIPEKPGQIVSVTVAEREGKLYYGTEYEGLIKSADLDGSNIEVVRNISQGINWDGMSSFMPANAYAGGILVDDEKGWLYWSASRALYDGSVLRAPLHSEGQEQVLADGIDMPGQLRLVGDALYWAEKGRWSSSPTAIKWFDLSQLRKPQPQSQPPSLTSPPVAFTTQTVVHSNESAAIFFEQDYTGDKQTLGIQSFVVYRDGVEQKIWFVAQSSGRTMFGKLVEITWRGSGDGRKAVLEVLTGDTKDVGVPVGLEYVS</sequence>
<keyword evidence="1" id="KW-0732">Signal</keyword>
<dbReference type="Gene3D" id="2.120.10.30">
    <property type="entry name" value="TolB, C-terminal domain"/>
    <property type="match status" value="1"/>
</dbReference>
<keyword evidence="3" id="KW-1185">Reference proteome</keyword>
<dbReference type="SUPFAM" id="SSF63825">
    <property type="entry name" value="YWTD domain"/>
    <property type="match status" value="1"/>
</dbReference>
<comment type="caution">
    <text evidence="2">The sequence shown here is derived from an EMBL/GenBank/DDBJ whole genome shotgun (WGS) entry which is preliminary data.</text>
</comment>